<dbReference type="AlphaFoldDB" id="K1SHK3"/>
<comment type="caution">
    <text evidence="3">The sequence shown here is derived from an EMBL/GenBank/DDBJ whole genome shotgun (WGS) entry which is preliminary data.</text>
</comment>
<accession>K1SHK3</accession>
<dbReference type="PANTHER" id="PTHR30486">
    <property type="entry name" value="TWITCHING MOTILITY PROTEIN PILT"/>
    <property type="match status" value="1"/>
</dbReference>
<dbReference type="GO" id="GO:0016887">
    <property type="term" value="F:ATP hydrolysis activity"/>
    <property type="evidence" value="ECO:0007669"/>
    <property type="project" value="InterPro"/>
</dbReference>
<dbReference type="EMBL" id="AJWY01013513">
    <property type="protein sequence ID" value="EKC46846.1"/>
    <property type="molecule type" value="Genomic_DNA"/>
</dbReference>
<name>K1SHK3_9ZZZZ</name>
<sequence length="223" mass="24850">MERLVEILRKAVSDGASDIFIVAGGALSYKVDGEIRPMEASAERLMPDDTKVLLDEIYECASREKTHFLEEGDDDFSFAIEDLARFRVNSYFQRGSQAAVIRVVSFRIPDYKELGIPEEVIALSKLQHGMIIISGTAGSGKSTTQACIIDAINKEREAHIITLEDPIEYLHRNQKSLISQREIAIDTENYLTGLRACLRQAPDVILLGEMRDAETIRTAMTAA</sequence>
<comment type="similarity">
    <text evidence="1">Belongs to the GSP E family.</text>
</comment>
<reference evidence="3" key="1">
    <citation type="journal article" date="2013" name="Environ. Microbiol.">
        <title>Microbiota from the distal guts of lean and obese adolescents exhibit partial functional redundancy besides clear differences in community structure.</title>
        <authorList>
            <person name="Ferrer M."/>
            <person name="Ruiz A."/>
            <person name="Lanza F."/>
            <person name="Haange S.B."/>
            <person name="Oberbach A."/>
            <person name="Till H."/>
            <person name="Bargiela R."/>
            <person name="Campoy C."/>
            <person name="Segura M.T."/>
            <person name="Richter M."/>
            <person name="von Bergen M."/>
            <person name="Seifert J."/>
            <person name="Suarez A."/>
        </authorList>
    </citation>
    <scope>NUCLEOTIDE SEQUENCE</scope>
</reference>
<dbReference type="Gene3D" id="3.30.450.90">
    <property type="match status" value="1"/>
</dbReference>
<dbReference type="Gene3D" id="3.40.50.300">
    <property type="entry name" value="P-loop containing nucleotide triphosphate hydrolases"/>
    <property type="match status" value="1"/>
</dbReference>
<organism evidence="3">
    <name type="scientific">human gut metagenome</name>
    <dbReference type="NCBI Taxonomy" id="408170"/>
    <lineage>
        <taxon>unclassified sequences</taxon>
        <taxon>metagenomes</taxon>
        <taxon>organismal metagenomes</taxon>
    </lineage>
</organism>
<dbReference type="InterPro" id="IPR027417">
    <property type="entry name" value="P-loop_NTPase"/>
</dbReference>
<evidence type="ECO:0000313" key="3">
    <source>
        <dbReference type="EMBL" id="EKC46846.1"/>
    </source>
</evidence>
<feature type="domain" description="Bacterial type II secretion system protein E" evidence="2">
    <location>
        <begin position="198"/>
        <end position="212"/>
    </location>
</feature>
<dbReference type="PROSITE" id="PS00662">
    <property type="entry name" value="T2SP_E"/>
    <property type="match status" value="1"/>
</dbReference>
<dbReference type="InterPro" id="IPR050921">
    <property type="entry name" value="T4SS_GSP_E_ATPase"/>
</dbReference>
<protein>
    <submittedName>
        <fullName evidence="3">Pilus retraction protein PilT</fullName>
    </submittedName>
</protein>
<gene>
    <name evidence="3" type="ORF">LEA_19654</name>
</gene>
<evidence type="ECO:0000256" key="1">
    <source>
        <dbReference type="ARBA" id="ARBA00006611"/>
    </source>
</evidence>
<dbReference type="InterPro" id="IPR001482">
    <property type="entry name" value="T2SS/T4SS_dom"/>
</dbReference>
<proteinExistence type="inferred from homology"/>
<dbReference type="SUPFAM" id="SSF52540">
    <property type="entry name" value="P-loop containing nucleoside triphosphate hydrolases"/>
    <property type="match status" value="1"/>
</dbReference>
<dbReference type="Pfam" id="PF00437">
    <property type="entry name" value="T2SSE"/>
    <property type="match status" value="1"/>
</dbReference>
<evidence type="ECO:0000259" key="2">
    <source>
        <dbReference type="PROSITE" id="PS00662"/>
    </source>
</evidence>
<feature type="non-terminal residue" evidence="3">
    <location>
        <position position="223"/>
    </location>
</feature>